<organism evidence="4 5">
    <name type="scientific">Planomicrobium soli</name>
    <dbReference type="NCBI Taxonomy" id="1176648"/>
    <lineage>
        <taxon>Bacteria</taxon>
        <taxon>Bacillati</taxon>
        <taxon>Bacillota</taxon>
        <taxon>Bacilli</taxon>
        <taxon>Bacillales</taxon>
        <taxon>Caryophanaceae</taxon>
        <taxon>Planomicrobium</taxon>
    </lineage>
</organism>
<evidence type="ECO:0000256" key="1">
    <source>
        <dbReference type="ARBA" id="ARBA00022729"/>
    </source>
</evidence>
<dbReference type="Gene3D" id="2.70.70.10">
    <property type="entry name" value="Glucose Permease (Domain IIA)"/>
    <property type="match status" value="1"/>
</dbReference>
<dbReference type="PANTHER" id="PTHR21666:SF270">
    <property type="entry name" value="MUREIN HYDROLASE ACTIVATOR ENVC"/>
    <property type="match status" value="1"/>
</dbReference>
<dbReference type="AlphaFoldDB" id="A0A2P8H1D1"/>
<feature type="chain" id="PRO_5015121616" evidence="2">
    <location>
        <begin position="38"/>
        <end position="429"/>
    </location>
</feature>
<evidence type="ECO:0000256" key="2">
    <source>
        <dbReference type="SAM" id="SignalP"/>
    </source>
</evidence>
<dbReference type="Pfam" id="PF07501">
    <property type="entry name" value="G5"/>
    <property type="match status" value="1"/>
</dbReference>
<accession>A0A2P8H1D1</accession>
<dbReference type="Pfam" id="PF01551">
    <property type="entry name" value="Peptidase_M23"/>
    <property type="match status" value="1"/>
</dbReference>
<dbReference type="EMBL" id="PYAT01000006">
    <property type="protein sequence ID" value="PSL40019.1"/>
    <property type="molecule type" value="Genomic_DNA"/>
</dbReference>
<dbReference type="PANTHER" id="PTHR21666">
    <property type="entry name" value="PEPTIDASE-RELATED"/>
    <property type="match status" value="1"/>
</dbReference>
<dbReference type="PROSITE" id="PS51109">
    <property type="entry name" value="G5"/>
    <property type="match status" value="1"/>
</dbReference>
<evidence type="ECO:0000259" key="3">
    <source>
        <dbReference type="PROSITE" id="PS51109"/>
    </source>
</evidence>
<keyword evidence="1 2" id="KW-0732">Signal</keyword>
<dbReference type="InterPro" id="IPR016047">
    <property type="entry name" value="M23ase_b-sheet_dom"/>
</dbReference>
<dbReference type="Gene3D" id="2.20.230.10">
    <property type="entry name" value="Resuscitation-promoting factor rpfb"/>
    <property type="match status" value="1"/>
</dbReference>
<dbReference type="GO" id="GO:0004222">
    <property type="term" value="F:metalloendopeptidase activity"/>
    <property type="evidence" value="ECO:0007669"/>
    <property type="project" value="TreeGrafter"/>
</dbReference>
<dbReference type="OrthoDB" id="9805070at2"/>
<dbReference type="InterPro" id="IPR050570">
    <property type="entry name" value="Cell_wall_metabolism_enzyme"/>
</dbReference>
<name>A0A2P8H1D1_9BACL</name>
<dbReference type="RefSeq" id="WP_106533347.1">
    <property type="nucleotide sequence ID" value="NZ_PYAT01000006.1"/>
</dbReference>
<dbReference type="SUPFAM" id="SSF51261">
    <property type="entry name" value="Duplicated hybrid motif"/>
    <property type="match status" value="1"/>
</dbReference>
<dbReference type="InterPro" id="IPR011055">
    <property type="entry name" value="Dup_hybrid_motif"/>
</dbReference>
<feature type="signal peptide" evidence="2">
    <location>
        <begin position="1"/>
        <end position="37"/>
    </location>
</feature>
<dbReference type="SMART" id="SM01208">
    <property type="entry name" value="G5"/>
    <property type="match status" value="1"/>
</dbReference>
<proteinExistence type="predicted"/>
<gene>
    <name evidence="4" type="ORF">B0H99_10631</name>
</gene>
<dbReference type="InterPro" id="IPR011098">
    <property type="entry name" value="G5_dom"/>
</dbReference>
<evidence type="ECO:0000313" key="4">
    <source>
        <dbReference type="EMBL" id="PSL40019.1"/>
    </source>
</evidence>
<dbReference type="Proteomes" id="UP000242682">
    <property type="component" value="Unassembled WGS sequence"/>
</dbReference>
<sequence>MNYTNKTGMLISSSNGFKTAIAAVLLLASFTVHPASAEPTENNKLKTIYHLYTSGEYIGATAHAESIETVIEEKIEKVDVPVEDLNLQESEDFQVIEERVFESVLPNEQETIANLNEKLAIRAATFTLAVNNKIAVYLKDLEAYEETVRRLKLAYVSPEELEAWEVAQDSSEALPELEAGGTRITGLSFNAKISGLSQQAAPEQVVTVDQAVDILLNEHKVAVNVRKEQKVEEVYKHDINEKEDGNLFIGDSKVEVEGKDGKKEFTFAIQEENGKEVAREETAMEITEKPVGEVVLKGTKELPSVGAGKFEWPAEGGYISSKRGKRWGRWHNGIDIARPDGSAIKAADHGIVKAVGPAGTLGNHVIIDHQNGYETIYGHLKSIDVKKGQKVQAGTKLGKMGSTGRSTGIHLHFEISLDGKTKNPLDYIN</sequence>
<comment type="caution">
    <text evidence="4">The sequence shown here is derived from an EMBL/GenBank/DDBJ whole genome shotgun (WGS) entry which is preliminary data.</text>
</comment>
<feature type="domain" description="G5" evidence="3">
    <location>
        <begin position="221"/>
        <end position="301"/>
    </location>
</feature>
<keyword evidence="5" id="KW-1185">Reference proteome</keyword>
<dbReference type="CDD" id="cd12797">
    <property type="entry name" value="M23_peptidase"/>
    <property type="match status" value="1"/>
</dbReference>
<evidence type="ECO:0000313" key="5">
    <source>
        <dbReference type="Proteomes" id="UP000242682"/>
    </source>
</evidence>
<reference evidence="4 5" key="1">
    <citation type="submission" date="2018-03" db="EMBL/GenBank/DDBJ databases">
        <title>Genomic Encyclopedia of Type Strains, Phase III (KMG-III): the genomes of soil and plant-associated and newly described type strains.</title>
        <authorList>
            <person name="Whitman W."/>
        </authorList>
    </citation>
    <scope>NUCLEOTIDE SEQUENCE [LARGE SCALE GENOMIC DNA]</scope>
    <source>
        <strain evidence="4 5">CGMCC 1.12259</strain>
    </source>
</reference>
<protein>
    <submittedName>
        <fullName evidence="4">Murein DD-endopeptidase MepM/ murein hydrolase activator NlpD</fullName>
    </submittedName>
</protein>
<keyword evidence="4" id="KW-0378">Hydrolase</keyword>